<comment type="subcellular location">
    <subcellularLocation>
        <location evidence="1">Cell outer membrane</location>
    </subcellularLocation>
</comment>
<dbReference type="PANTHER" id="PTHR30026:SF20">
    <property type="entry name" value="OUTER MEMBRANE PROTEIN TOLC"/>
    <property type="match status" value="1"/>
</dbReference>
<dbReference type="GO" id="GO:1990281">
    <property type="term" value="C:efflux pump complex"/>
    <property type="evidence" value="ECO:0007669"/>
    <property type="project" value="TreeGrafter"/>
</dbReference>
<organism evidence="9 10">
    <name type="scientific">Vibrio genomosp. F10</name>
    <dbReference type="NCBI Taxonomy" id="723171"/>
    <lineage>
        <taxon>Bacteria</taxon>
        <taxon>Pseudomonadati</taxon>
        <taxon>Pseudomonadota</taxon>
        <taxon>Gammaproteobacteria</taxon>
        <taxon>Vibrionales</taxon>
        <taxon>Vibrionaceae</taxon>
        <taxon>Vibrio</taxon>
    </lineage>
</organism>
<comment type="similarity">
    <text evidence="2">Belongs to the outer membrane factor (OMF) (TC 1.B.17) family.</text>
</comment>
<evidence type="ECO:0000256" key="1">
    <source>
        <dbReference type="ARBA" id="ARBA00004442"/>
    </source>
</evidence>
<dbReference type="Gene3D" id="1.20.1600.10">
    <property type="entry name" value="Outer membrane efflux proteins (OEP)"/>
    <property type="match status" value="1"/>
</dbReference>
<evidence type="ECO:0000256" key="5">
    <source>
        <dbReference type="ARBA" id="ARBA00022692"/>
    </source>
</evidence>
<keyword evidence="4" id="KW-1134">Transmembrane beta strand</keyword>
<accession>A0A1B9R004</accession>
<feature type="chain" id="PRO_5008634796" evidence="8">
    <location>
        <begin position="23"/>
        <end position="458"/>
    </location>
</feature>
<dbReference type="PANTHER" id="PTHR30026">
    <property type="entry name" value="OUTER MEMBRANE PROTEIN TOLC"/>
    <property type="match status" value="1"/>
</dbReference>
<evidence type="ECO:0000256" key="3">
    <source>
        <dbReference type="ARBA" id="ARBA00022448"/>
    </source>
</evidence>
<dbReference type="SUPFAM" id="SSF56954">
    <property type="entry name" value="Outer membrane efflux proteins (OEP)"/>
    <property type="match status" value="1"/>
</dbReference>
<keyword evidence="5" id="KW-0812">Transmembrane</keyword>
<keyword evidence="6" id="KW-0472">Membrane</keyword>
<evidence type="ECO:0000256" key="4">
    <source>
        <dbReference type="ARBA" id="ARBA00022452"/>
    </source>
</evidence>
<dbReference type="EMBL" id="MAJZ01000392">
    <property type="protein sequence ID" value="OCH77179.1"/>
    <property type="molecule type" value="Genomic_DNA"/>
</dbReference>
<evidence type="ECO:0000256" key="8">
    <source>
        <dbReference type="SAM" id="SignalP"/>
    </source>
</evidence>
<dbReference type="AlphaFoldDB" id="A0A1B9R004"/>
<keyword evidence="8" id="KW-0732">Signal</keyword>
<dbReference type="GO" id="GO:0009279">
    <property type="term" value="C:cell outer membrane"/>
    <property type="evidence" value="ECO:0007669"/>
    <property type="project" value="UniProtKB-SubCell"/>
</dbReference>
<evidence type="ECO:0000256" key="6">
    <source>
        <dbReference type="ARBA" id="ARBA00023136"/>
    </source>
</evidence>
<keyword evidence="3" id="KW-0813">Transport</keyword>
<gene>
    <name evidence="9" type="ORF">A6E14_08140</name>
</gene>
<comment type="caution">
    <text evidence="9">The sequence shown here is derived from an EMBL/GenBank/DDBJ whole genome shotgun (WGS) entry which is preliminary data.</text>
</comment>
<keyword evidence="7" id="KW-0998">Cell outer membrane</keyword>
<feature type="signal peptide" evidence="8">
    <location>
        <begin position="1"/>
        <end position="22"/>
    </location>
</feature>
<dbReference type="Pfam" id="PF02321">
    <property type="entry name" value="OEP"/>
    <property type="match status" value="2"/>
</dbReference>
<evidence type="ECO:0000256" key="2">
    <source>
        <dbReference type="ARBA" id="ARBA00007613"/>
    </source>
</evidence>
<proteinExistence type="inferred from homology"/>
<dbReference type="InterPro" id="IPR051906">
    <property type="entry name" value="TolC-like"/>
</dbReference>
<keyword evidence="10" id="KW-1185">Reference proteome</keyword>
<evidence type="ECO:0000313" key="10">
    <source>
        <dbReference type="Proteomes" id="UP000093173"/>
    </source>
</evidence>
<protein>
    <submittedName>
        <fullName evidence="9">Uncharacterized protein</fullName>
    </submittedName>
</protein>
<dbReference type="GO" id="GO:0015562">
    <property type="term" value="F:efflux transmembrane transporter activity"/>
    <property type="evidence" value="ECO:0007669"/>
    <property type="project" value="InterPro"/>
</dbReference>
<dbReference type="InterPro" id="IPR003423">
    <property type="entry name" value="OMP_efflux"/>
</dbReference>
<name>A0A1B9R004_9VIBR</name>
<sequence length="458" mass="50103">MNRKLSRLILSLIAAGSFSTHAASNHSTDTIISTTDLENLYNLAIQNDPLLRTAELTQQKSSFAIDGAKGQLLPQINAYFNLSAFVDSDSVESTYGGNGAIGNVGITLSQSIYTPAVQAGISIAGKDNESAELLVTKAHEALIYRTTKSYFDVLRNQALLDTAKANEEALAQYLSITQHRNKAGISSEIDLLQAQARKDQSEVAVLEAEVQYQLALDSLQTLSGQEFQAVQPLKTDSYTAHFPNSASGMSWLDASMSNNRDIQLAGVAVERTKIELSRAKAGHKPTISLQARLNQRFLGDIESTATGNSIDNNESLTSGDLALVMNVPIYSGSSLTAFVDIANSDVDIAYQILEQSRRETHQNIRFALRLVESSIKKVDAFQRNVNSQEKALISVQKGYELGARNMSEVLDSTRDYYLSESQLYNAYFTYIESALLVKFIAGEISDQDIRSLNASIKK</sequence>
<evidence type="ECO:0000256" key="7">
    <source>
        <dbReference type="ARBA" id="ARBA00023237"/>
    </source>
</evidence>
<reference evidence="10" key="1">
    <citation type="submission" date="2016-06" db="EMBL/GenBank/DDBJ databases">
        <authorList>
            <person name="Hehemann J.-H."/>
            <person name="Arevalo P."/>
            <person name="Datta M.S."/>
            <person name="Polz M.F."/>
        </authorList>
    </citation>
    <scope>NUCLEOTIDE SEQUENCE [LARGE SCALE GENOMIC DNA]</scope>
    <source>
        <strain evidence="10">9CSC122</strain>
    </source>
</reference>
<dbReference type="Proteomes" id="UP000093173">
    <property type="component" value="Unassembled WGS sequence"/>
</dbReference>
<dbReference type="GO" id="GO:0015288">
    <property type="term" value="F:porin activity"/>
    <property type="evidence" value="ECO:0007669"/>
    <property type="project" value="TreeGrafter"/>
</dbReference>
<evidence type="ECO:0000313" key="9">
    <source>
        <dbReference type="EMBL" id="OCH77179.1"/>
    </source>
</evidence>